<protein>
    <submittedName>
        <fullName evidence="24">EG:BACR25B3.9 protein</fullName>
    </submittedName>
    <submittedName>
        <fullName evidence="22">Kinesin-like protein at 3A, isoform A</fullName>
    </submittedName>
    <submittedName>
        <fullName evidence="23">Kinesin-like protein at 3A, isoform B</fullName>
        <ecNumber evidence="22 23">5.6.1.3</ecNumber>
    </submittedName>
</protein>
<dbReference type="GO" id="GO:0016321">
    <property type="term" value="P:female meiosis chromosome segregation"/>
    <property type="evidence" value="ECO:0000315"/>
    <property type="project" value="FlyBase"/>
</dbReference>
<name>Q9XZ29_DROME</name>
<reference evidence="22 26" key="8">
    <citation type="journal article" date="2002" name="Genome Biol.">
        <title>Heterochromatic sequences in a Drosophila whole-genome shotgun assembly.</title>
        <authorList>
            <person name="Hoskins R.A."/>
            <person name="Smith C.D."/>
            <person name="Carlson J.W."/>
            <person name="Carvalho A.B."/>
            <person name="Halpern A."/>
            <person name="Kaminker J.S."/>
            <person name="Kennedy C."/>
            <person name="Mungall C.J."/>
            <person name="Sullivan B.A."/>
            <person name="Sutton G.G."/>
            <person name="Yasuhara J.C."/>
            <person name="Wakimoto B.T."/>
            <person name="Myers E.W."/>
            <person name="Celniker S.E."/>
            <person name="Rubin G.M."/>
            <person name="Karpen G.H."/>
        </authorList>
    </citation>
    <scope>NUCLEOTIDE SEQUENCE [LARGE SCALE GENOMIC DNA]</scope>
    <source>
        <strain evidence="26">Berkeley</strain>
    </source>
</reference>
<dbReference type="GeneID" id="31240"/>
<evidence type="ECO:0000256" key="10">
    <source>
        <dbReference type="ARBA" id="ARBA00023014"/>
    </source>
</evidence>
<dbReference type="GO" id="GO:0005737">
    <property type="term" value="C:cytoplasm"/>
    <property type="evidence" value="ECO:0000314"/>
    <property type="project" value="FlyBase"/>
</dbReference>
<evidence type="ECO:0000256" key="6">
    <source>
        <dbReference type="ARBA" id="ARBA00022723"/>
    </source>
</evidence>
<dbReference type="GO" id="GO:0003777">
    <property type="term" value="F:microtubule motor activity"/>
    <property type="evidence" value="ECO:0000318"/>
    <property type="project" value="GO_Central"/>
</dbReference>
<keyword evidence="9" id="KW-0408">Iron</keyword>
<evidence type="ECO:0000256" key="1">
    <source>
        <dbReference type="ARBA" id="ARBA00001966"/>
    </source>
</evidence>
<evidence type="ECO:0000256" key="7">
    <source>
        <dbReference type="ARBA" id="ARBA00022741"/>
    </source>
</evidence>
<evidence type="ECO:0000313" key="25">
    <source>
        <dbReference type="FlyBase" id="FBgn0011606"/>
    </source>
</evidence>
<evidence type="ECO:0000313" key="26">
    <source>
        <dbReference type="Proteomes" id="UP000000803"/>
    </source>
</evidence>
<dbReference type="VEuPathDB" id="VectorBase:FBgn0011606"/>
<dbReference type="InterPro" id="IPR033467">
    <property type="entry name" value="Tesmin/TSO1-like_CXC"/>
</dbReference>
<keyword evidence="26" id="KW-1185">Reference proteome</keyword>
<dbReference type="FlyBase" id="FBgn0011606">
    <property type="gene designation" value="Klp3A"/>
</dbReference>
<dbReference type="GO" id="GO:0051231">
    <property type="term" value="P:spindle elongation"/>
    <property type="evidence" value="ECO:0000315"/>
    <property type="project" value="FlyBase"/>
</dbReference>
<dbReference type="GO" id="GO:0005829">
    <property type="term" value="C:cytosol"/>
    <property type="evidence" value="ECO:0007669"/>
    <property type="project" value="UniProtKB-ARBA"/>
</dbReference>
<dbReference type="PROSITE" id="PS00411">
    <property type="entry name" value="KINESIN_MOTOR_1"/>
    <property type="match status" value="1"/>
</dbReference>
<dbReference type="FunCoup" id="Q9XZ29">
    <property type="interactions" value="174"/>
</dbReference>
<comment type="similarity">
    <text evidence="17">Belongs to the TRAFAC class myosin-kinesin ATPase superfamily. Kinesin family.</text>
</comment>
<dbReference type="OrthoDB" id="3176171at2759"/>
<dbReference type="AlphaFoldDB" id="Q9XZ29"/>
<evidence type="ECO:0000256" key="17">
    <source>
        <dbReference type="PROSITE-ProRule" id="PRU00283"/>
    </source>
</evidence>
<evidence type="ECO:0000256" key="3">
    <source>
        <dbReference type="ARBA" id="ARBA00004245"/>
    </source>
</evidence>
<dbReference type="GO" id="GO:0005634">
    <property type="term" value="C:nucleus"/>
    <property type="evidence" value="ECO:0000314"/>
    <property type="project" value="FlyBase"/>
</dbReference>
<dbReference type="GO" id="GO:0007131">
    <property type="term" value="P:reciprocal meiotic recombination"/>
    <property type="evidence" value="ECO:0000315"/>
    <property type="project" value="FlyBase"/>
</dbReference>
<reference evidence="22" key="10">
    <citation type="submission" date="2006-08" db="EMBL/GenBank/DDBJ databases">
        <authorList>
            <person name="Celniker S."/>
            <person name="Carlson J."/>
            <person name="Wan K."/>
            <person name="Frise E."/>
            <person name="Hoskins R."/>
            <person name="Park S."/>
            <person name="Svirskas R."/>
            <person name="Rubin G."/>
        </authorList>
    </citation>
    <scope>NUCLEOTIDE SEQUENCE</scope>
</reference>
<keyword evidence="22" id="KW-0413">Isomerase</keyword>
<reference evidence="26" key="5">
    <citation type="journal article" date="2002" name="Genome Biol.">
        <title>Finishing a whole-genome shotgun: release 3 of the Drosophila melanogaster euchromatic genome sequence.</title>
        <authorList>
            <person name="Celniker S.E."/>
            <person name="Wheeler D.A."/>
            <person name="Kronmiller B."/>
            <person name="Carlson J.W."/>
            <person name="Halpern A."/>
            <person name="Patel S."/>
            <person name="Adams M."/>
            <person name="Champe M."/>
            <person name="Dugan S.P."/>
            <person name="Frise E."/>
            <person name="Hodgson A."/>
            <person name="George R.A."/>
            <person name="Hoskins R.A."/>
            <person name="Laverty T."/>
            <person name="Muzny D.M."/>
            <person name="Nelson C.R."/>
            <person name="Pacleb J.M."/>
            <person name="Park S."/>
            <person name="Pfeiffer B.D."/>
            <person name="Richards S."/>
            <person name="Sodergren E.J."/>
            <person name="Svirskas R."/>
            <person name="Tabor P.E."/>
            <person name="Wan K."/>
            <person name="Stapleton M."/>
            <person name="Sutton G.G."/>
            <person name="Venter C."/>
            <person name="Weinstock G."/>
            <person name="Scherer S.E."/>
            <person name="Myers E.W."/>
            <person name="Gibbs R.A."/>
            <person name="Rubin G.M."/>
        </authorList>
    </citation>
    <scope>NUCLEOTIDE SEQUENCE [LARGE SCALE GENOMIC DNA]</scope>
    <source>
        <strain evidence="26">Berkeley</strain>
    </source>
</reference>
<reference evidence="22" key="17">
    <citation type="submission" date="2024-06" db="EMBL/GenBank/DDBJ databases">
        <title>Drosophila melanogaster release 4 sequence.</title>
        <authorList>
            <consortium name="Berkeley Drosophila Genome Project"/>
            <person name="Celniker S."/>
            <person name="Carlson J."/>
            <person name="Wan K."/>
            <person name="Pfeiffer B."/>
            <person name="Frise E."/>
            <person name="George R."/>
            <person name="Hoskins R."/>
            <person name="Stapleton M."/>
            <person name="Pacleb J."/>
            <person name="Park S."/>
            <person name="Svirskas R."/>
            <person name="Smith E."/>
            <person name="Yu C."/>
            <person name="Rubin G."/>
        </authorList>
    </citation>
    <scope>NUCLEOTIDE SEQUENCE</scope>
</reference>
<dbReference type="Pfam" id="PF00225">
    <property type="entry name" value="Kinesin"/>
    <property type="match status" value="1"/>
</dbReference>
<dbReference type="GO" id="GO:0051233">
    <property type="term" value="C:spindle midzone"/>
    <property type="evidence" value="ECO:0000314"/>
    <property type="project" value="FlyBase"/>
</dbReference>
<dbReference type="GO" id="GO:0007059">
    <property type="term" value="P:chromosome segregation"/>
    <property type="evidence" value="ECO:0000315"/>
    <property type="project" value="FlyBase"/>
</dbReference>
<evidence type="ECO:0000313" key="23">
    <source>
        <dbReference type="EMBL" id="AHN59301.1"/>
    </source>
</evidence>
<dbReference type="InterPro" id="IPR027417">
    <property type="entry name" value="P-loop_NTPase"/>
</dbReference>
<reference evidence="22 26" key="12">
    <citation type="journal article" date="2007" name="Science">
        <title>Sequence finishing and mapping of Drosophila melanogaster heterochromatin.</title>
        <authorList>
            <person name="Hoskins R.A."/>
            <person name="Carlson J.W."/>
            <person name="Kennedy C."/>
            <person name="Acevedo D."/>
            <person name="Evans-Holm M."/>
            <person name="Frise E."/>
            <person name="Wan K.H."/>
            <person name="Park S."/>
            <person name="Mendez-Lago M."/>
            <person name="Rossi F."/>
            <person name="Villasante A."/>
            <person name="Dimitri P."/>
            <person name="Karpen G.H."/>
            <person name="Celniker S.E."/>
        </authorList>
    </citation>
    <scope>NUCLEOTIDE SEQUENCE [LARGE SCALE GENOMIC DNA]</scope>
    <source>
        <strain evidence="26">Berkeley</strain>
    </source>
</reference>
<dbReference type="Proteomes" id="UP000000803">
    <property type="component" value="Chromosome X"/>
</dbReference>
<organism evidence="22 26">
    <name type="scientific">Drosophila melanogaster</name>
    <name type="common">Fruit fly</name>
    <dbReference type="NCBI Taxonomy" id="7227"/>
    <lineage>
        <taxon>Eukaryota</taxon>
        <taxon>Metazoa</taxon>
        <taxon>Ecdysozoa</taxon>
        <taxon>Arthropoda</taxon>
        <taxon>Hexapoda</taxon>
        <taxon>Insecta</taxon>
        <taxon>Pterygota</taxon>
        <taxon>Neoptera</taxon>
        <taxon>Endopterygota</taxon>
        <taxon>Diptera</taxon>
        <taxon>Brachycera</taxon>
        <taxon>Muscomorpha</taxon>
        <taxon>Ephydroidea</taxon>
        <taxon>Drosophilidae</taxon>
        <taxon>Drosophila</taxon>
        <taxon>Sophophora</taxon>
    </lineage>
</organism>
<evidence type="ECO:0000256" key="18">
    <source>
        <dbReference type="SAM" id="Coils"/>
    </source>
</evidence>
<dbReference type="PaxDb" id="7227-FBpp0070432"/>
<dbReference type="Reactome" id="R-DME-6811434">
    <property type="pathway name" value="COPI-dependent Golgi-to-ER retrograde traffic"/>
</dbReference>
<dbReference type="GO" id="GO:0046872">
    <property type="term" value="F:metal ion binding"/>
    <property type="evidence" value="ECO:0007669"/>
    <property type="project" value="UniProtKB-KW"/>
</dbReference>
<dbReference type="Bgee" id="FBgn0011606">
    <property type="expression patterns" value="Expressed in wing disc and 47 other cell types or tissues"/>
</dbReference>
<comment type="subcellular location">
    <subcellularLocation>
        <location evidence="3">Cytoplasm</location>
        <location evidence="3">Cytoskeleton</location>
    </subcellularLocation>
    <subcellularLocation>
        <location evidence="2">Nucleus</location>
    </subcellularLocation>
</comment>
<dbReference type="GO" id="GO:0005874">
    <property type="term" value="C:microtubule"/>
    <property type="evidence" value="ECO:0007669"/>
    <property type="project" value="UniProtKB-KW"/>
</dbReference>
<keyword evidence="12" id="KW-0238">DNA-binding</keyword>
<dbReference type="GO" id="GO:0005875">
    <property type="term" value="C:microtubule associated complex"/>
    <property type="evidence" value="ECO:0000314"/>
    <property type="project" value="FlyBase"/>
</dbReference>
<keyword evidence="4" id="KW-0963">Cytoplasm</keyword>
<feature type="region of interest" description="Disordered" evidence="19">
    <location>
        <begin position="738"/>
        <end position="766"/>
    </location>
</feature>
<feature type="coiled-coil region" evidence="18">
    <location>
        <begin position="402"/>
        <end position="464"/>
    </location>
</feature>
<dbReference type="InterPro" id="IPR027640">
    <property type="entry name" value="Kinesin-like_fam"/>
</dbReference>
<keyword evidence="14" id="KW-0206">Cytoskeleton</keyword>
<dbReference type="InterPro" id="IPR001752">
    <property type="entry name" value="Kinesin_motor_dom"/>
</dbReference>
<keyword evidence="10" id="KW-0411">Iron-sulfur</keyword>
<dbReference type="SUPFAM" id="SSF52540">
    <property type="entry name" value="P-loop containing nucleoside triphosphate hydrolases"/>
    <property type="match status" value="1"/>
</dbReference>
<dbReference type="GO" id="GO:0007338">
    <property type="term" value="P:single fertilization"/>
    <property type="evidence" value="ECO:0000315"/>
    <property type="project" value="FlyBase"/>
</dbReference>
<evidence type="ECO:0000256" key="14">
    <source>
        <dbReference type="ARBA" id="ARBA00023212"/>
    </source>
</evidence>
<reference evidence="21" key="1">
    <citation type="submission" date="1999-03" db="EMBL/GenBank/DDBJ databases">
        <authorList>
            <person name="Rubin G.M."/>
            <person name="Wan K.H."/>
            <person name="Harvey D."/>
            <person name="Lewis S.E."/>
            <person name="Brokstein P."/>
            <person name="Tsang G."/>
            <person name="Agbayani A."/>
            <person name="Arcaina T.T."/>
            <person name="Baxter E."/>
            <person name="Blazej R.G."/>
            <person name="Butenhoff C."/>
            <person name="Champe M."/>
            <person name="Chavez C."/>
            <person name="Chew M."/>
            <person name="Doyle C.M."/>
            <person name="Farfan D.E."/>
            <person name="Frise E."/>
            <person name="Galle R."/>
            <person name="George R.A."/>
            <person name="Harris N.L."/>
            <person name="Hoskins R.A."/>
            <person name="Evans-Holm M."/>
            <person name="Houston K.A."/>
            <person name="Hummasti S.R."/>
            <person name="Kim E."/>
            <person name="Li P."/>
            <person name="Moshrefi M."/>
            <person name="Pacleb J.M."/>
            <person name="Park S."/>
            <person name="Sequeira A."/>
            <person name="Sethi H."/>
            <person name="Snir E."/>
            <person name="Svirskas R.R."/>
            <person name="Weinburg T."/>
            <person name="Celniker S.E."/>
        </authorList>
    </citation>
    <scope>NUCLEOTIDE SEQUENCE</scope>
</reference>
<gene>
    <name evidence="22 25" type="primary">Klp3A</name>
    <name evidence="22" type="synonym">3A7Kin</name>
    <name evidence="22" type="synonym">BcDNA:LD21815</name>
    <name evidence="22" type="synonym">Dmel\CG8590</name>
    <name evidence="22" type="synonym">DmKLP3A</name>
    <name evidence="22" type="synonym">DmKlp3A</name>
    <name evidence="22" type="synonym">EG:BACR25B3.9</name>
    <name evidence="22" type="synonym">fs(1)M4</name>
    <name evidence="22" type="synonym">KIF 4A</name>
    <name evidence="22" type="synonym">KIF4</name>
    <name evidence="22" type="synonym">KIF4A</name>
    <name evidence="22" type="synonym">Klp 3A</name>
    <name evidence="22" type="synonym">KLP-3A</name>
    <name evidence="22" type="synonym">KLP3A</name>
    <name evidence="22" type="synonym">Klp3a</name>
    <name evidence="22" type="synonym">klp3A</name>
    <name evidence="22" type="synonym">klp3a</name>
    <name evidence="22" type="synonym">mei-352</name>
    <name evidence="22 25" type="ORF">CG8590</name>
    <name evidence="22" type="ORF">Dmel_CG8590</name>
</gene>
<dbReference type="GO" id="GO:0008574">
    <property type="term" value="F:plus-end-directed microtubule motor activity"/>
    <property type="evidence" value="ECO:0000303"/>
    <property type="project" value="FlyBase"/>
</dbReference>
<evidence type="ECO:0000256" key="12">
    <source>
        <dbReference type="ARBA" id="ARBA00023125"/>
    </source>
</evidence>
<keyword evidence="13 17" id="KW-0505">Motor protein</keyword>
<dbReference type="IntAct" id="Q9XZ29">
    <property type="interactions" value="4"/>
</dbReference>
<dbReference type="GO" id="GO:0007018">
    <property type="term" value="P:microtubule-based movement"/>
    <property type="evidence" value="ECO:0007669"/>
    <property type="project" value="InterPro"/>
</dbReference>
<evidence type="ECO:0000256" key="4">
    <source>
        <dbReference type="ARBA" id="ARBA00022490"/>
    </source>
</evidence>
<evidence type="ECO:0000256" key="16">
    <source>
        <dbReference type="ARBA" id="ARBA00034078"/>
    </source>
</evidence>
<dbReference type="RefSeq" id="NP_001284830.1">
    <property type="nucleotide sequence ID" value="NM_001297901.1"/>
</dbReference>
<reference evidence="22 26" key="11">
    <citation type="journal article" date="2007" name="Science">
        <title>The Release 5.1 annotation of Drosophila melanogaster heterochromatin.</title>
        <authorList>
            <person name="Smith C.D."/>
            <person name="Shu S."/>
            <person name="Mungall C.J."/>
            <person name="Karpen G.H."/>
        </authorList>
    </citation>
    <scope>NUCLEOTIDE SEQUENCE [LARGE SCALE GENOMIC DNA]</scope>
    <source>
        <strain evidence="26">Berkeley</strain>
    </source>
</reference>
<evidence type="ECO:0000256" key="15">
    <source>
        <dbReference type="ARBA" id="ARBA00023242"/>
    </source>
</evidence>
<reference evidence="22" key="15">
    <citation type="journal article" date="2015" name="Genome Res.">
        <title>The Release 6 reference sequence of the Drosophila melanogaster genome.</title>
        <authorList>
            <person name="Hoskins R.A."/>
            <person name="Carlson J.W."/>
            <person name="Wan K.H."/>
            <person name="Park S."/>
            <person name="Mendez I."/>
            <person name="Galle S.E."/>
            <person name="Booth B.W."/>
            <person name="Pfeiffer B.D."/>
            <person name="George R.A."/>
            <person name="Svirskas R."/>
            <person name="Krzywinski M."/>
            <person name="Schein J."/>
            <person name="Accardo M.C."/>
            <person name="Damia E."/>
            <person name="Messina G."/>
            <person name="Mendez-Lago M."/>
            <person name="de Pablos B."/>
            <person name="Demakova O.V."/>
            <person name="Andreyeva E.N."/>
            <person name="Boldyreva L.V."/>
            <person name="Marra M."/>
            <person name="Carvalho A.B."/>
            <person name="Dimitri P."/>
            <person name="Villasante A."/>
            <person name="Zhimulev I.F."/>
            <person name="Rubin G.M."/>
            <person name="Karpen G.H."/>
            <person name="Celniker S.E."/>
        </authorList>
    </citation>
    <scope>NUCLEOTIDE SEQUENCE</scope>
</reference>
<evidence type="ECO:0007829" key="27">
    <source>
        <dbReference type="PeptideAtlas" id="Q9XZ29"/>
    </source>
</evidence>
<dbReference type="AGR" id="FB:FBgn0011606"/>
<reference evidence="22" key="13">
    <citation type="journal article" date="2015" name="G3 (Bethesda)">
        <title>Gene Model Annotations for Drosophila melanogaster: Impact of High-Throughput Data.</title>
        <authorList>
            <consortium name="FlyBase Consortium"/>
            <person name="Matthews B.B."/>
            <person name="Dos Santos G."/>
            <person name="Crosby M.A."/>
            <person name="Emmert D.B."/>
            <person name="St Pierre S.E."/>
            <person name="Gramates L.S."/>
            <person name="Zhou P."/>
            <person name="Schroeder A.J."/>
            <person name="Falls K."/>
            <person name="Strelets V."/>
            <person name="Russo S.M."/>
            <person name="Gelbart W.M."/>
            <person name="null"/>
        </authorList>
    </citation>
    <scope>NUCLEOTIDE SEQUENCE</scope>
</reference>
<dbReference type="SMR" id="Q9XZ29"/>
<evidence type="ECO:0000256" key="8">
    <source>
        <dbReference type="ARBA" id="ARBA00022840"/>
    </source>
</evidence>
<keyword evidence="5" id="KW-0493">Microtubule</keyword>
<dbReference type="GO" id="GO:0007110">
    <property type="term" value="P:meiosis I cytokinesis"/>
    <property type="evidence" value="ECO:0000315"/>
    <property type="project" value="FlyBase"/>
</dbReference>
<reference evidence="24" key="3">
    <citation type="submission" date="2000-02" db="EMBL/GenBank/DDBJ databases">
        <title>Sequencing the distal X chromosome of Drosophila melanogaster.</title>
        <authorList>
            <person name="Murphy L."/>
            <person name="Harris D."/>
            <person name="Barrell B."/>
        </authorList>
    </citation>
    <scope>NUCLEOTIDE SEQUENCE</scope>
</reference>
<dbReference type="HOGENOM" id="CLU_001485_4_1_1"/>
<evidence type="ECO:0000256" key="11">
    <source>
        <dbReference type="ARBA" id="ARBA00023054"/>
    </source>
</evidence>
<reference evidence="26" key="6">
    <citation type="journal article" date="2002" name="Genome Biol.">
        <title>Annotation of the Drosophila melanogaster euchromatic genome: a systematic review.</title>
        <authorList>
            <person name="Misra S."/>
            <person name="Crosby M.A."/>
            <person name="Mungall C.J."/>
            <person name="Matthews B.B."/>
            <person name="Campbell K.S."/>
            <person name="Hradecky P."/>
            <person name="Huang Y."/>
            <person name="Kaminker J.S."/>
            <person name="Millburn G.H."/>
            <person name="Prochnik S.E."/>
            <person name="Smith C.D."/>
            <person name="Tupy J.L."/>
            <person name="Whitfied E.J."/>
            <person name="Bayraktaroglu L."/>
            <person name="Berman B.P."/>
            <person name="Bettencourt B.R."/>
            <person name="Celniker S.E."/>
            <person name="de Grey A.D."/>
            <person name="Drysdale R.A."/>
            <person name="Harris N.L."/>
            <person name="Richter J."/>
            <person name="Russo S."/>
            <person name="Schroeder A.J."/>
            <person name="Shu S.Q."/>
            <person name="Stapleton M."/>
            <person name="Yamada C."/>
            <person name="Ashburner M."/>
            <person name="Gelbart W.M."/>
            <person name="Rubin G.M."/>
            <person name="Lewis S.E."/>
        </authorList>
    </citation>
    <scope>GENOME REANNOTATION</scope>
    <source>
        <strain evidence="26">Berkeley</strain>
    </source>
</reference>
<dbReference type="CTD" id="31240"/>
<dbReference type="BioGRID-ORCS" id="31240">
    <property type="hits" value="1 hit in 3 CRISPR screens"/>
</dbReference>
<dbReference type="PROSITE" id="PS50067">
    <property type="entry name" value="KINESIN_MOTOR_2"/>
    <property type="match status" value="1"/>
</dbReference>
<dbReference type="SMART" id="SM00129">
    <property type="entry name" value="KISc"/>
    <property type="match status" value="1"/>
</dbReference>
<reference evidence="26" key="7">
    <citation type="journal article" date="2002" name="Genome Biol.">
        <title>The transposable elements of the Drosophila melanogaster euchromatin: a genomics perspective.</title>
        <authorList>
            <person name="Kaminker J.S."/>
            <person name="Bergman C.M."/>
            <person name="Kronmiller B."/>
            <person name="Carlson J."/>
            <person name="Svirskas R."/>
            <person name="Patel S."/>
            <person name="Frise E."/>
            <person name="Wheeler D.A."/>
            <person name="Lewis S.E."/>
            <person name="Rubin G.M."/>
            <person name="Ashburner M."/>
            <person name="Celniker S.E."/>
        </authorList>
    </citation>
    <scope>NUCLEOTIDE SEQUENCE [LARGE SCALE GENOMIC DNA]</scope>
    <source>
        <strain evidence="26">Berkeley</strain>
    </source>
</reference>
<evidence type="ECO:0000259" key="20">
    <source>
        <dbReference type="PROSITE" id="PS50067"/>
    </source>
</evidence>
<evidence type="ECO:0000313" key="22">
    <source>
        <dbReference type="EMBL" id="AAF45793.1"/>
    </source>
</evidence>
<dbReference type="PANTHER" id="PTHR47969">
    <property type="entry name" value="CHROMOSOME-ASSOCIATED KINESIN KIF4A-RELATED"/>
    <property type="match status" value="1"/>
</dbReference>
<keyword evidence="7 17" id="KW-0547">Nucleotide-binding</keyword>
<evidence type="ECO:0000256" key="5">
    <source>
        <dbReference type="ARBA" id="ARBA00022701"/>
    </source>
</evidence>
<reference evidence="24" key="4">
    <citation type="submission" date="2000-02" db="EMBL/GenBank/DDBJ databases">
        <authorList>
            <person name="Benos P."/>
        </authorList>
    </citation>
    <scope>NUCLEOTIDE SEQUENCE</scope>
</reference>
<dbReference type="CDD" id="cd01372">
    <property type="entry name" value="KISc_KIF4"/>
    <property type="match status" value="1"/>
</dbReference>
<dbReference type="PRO" id="PR:Q9XZ29"/>
<reference evidence="22" key="16">
    <citation type="submission" date="2023-12" db="EMBL/GenBank/DDBJ databases">
        <authorList>
            <consortium name="FlyBase"/>
        </authorList>
    </citation>
    <scope>NUCLEOTIDE SEQUENCE</scope>
</reference>
<dbReference type="Gene3D" id="3.40.850.10">
    <property type="entry name" value="Kinesin motor domain"/>
    <property type="match status" value="1"/>
</dbReference>
<reference evidence="22" key="14">
    <citation type="journal article" date="2015" name="G3 (Bethesda)">
        <title>Gene Model Annotations for Drosophila melanogaster: The Rule-Benders.</title>
        <authorList>
            <consortium name="FlyBase Consortium"/>
            <person name="Crosby M.A."/>
            <person name="Gramates L.S."/>
            <person name="Dos Santos G."/>
            <person name="Matthews B.B."/>
            <person name="St Pierre S.E."/>
            <person name="Zhou P."/>
            <person name="Schroeder A.J."/>
            <person name="Falls K."/>
            <person name="Emmert D.B."/>
            <person name="Russo S.M."/>
            <person name="Gelbart W.M."/>
            <person name="null"/>
        </authorList>
    </citation>
    <scope>NUCLEOTIDE SEQUENCE</scope>
</reference>
<dbReference type="PRINTS" id="PR00380">
    <property type="entry name" value="KINESINHEAVY"/>
</dbReference>
<accession>Q9XZ29</accession>
<dbReference type="PANTHER" id="PTHR47969:SF15">
    <property type="entry name" value="CHROMOSOME-ASSOCIATED KINESIN KIF4A-RELATED"/>
    <property type="match status" value="1"/>
</dbReference>
<dbReference type="KEGG" id="dme:Dmel_CG8590"/>
<dbReference type="EMBL" id="AE014298">
    <property type="protein sequence ID" value="AAF45793.1"/>
    <property type="molecule type" value="Genomic_DNA"/>
</dbReference>
<dbReference type="ExpressionAtlas" id="Q9XZ29">
    <property type="expression patterns" value="baseline and differential"/>
</dbReference>
<dbReference type="GO" id="GO:0008017">
    <property type="term" value="F:microtubule binding"/>
    <property type="evidence" value="ECO:0000314"/>
    <property type="project" value="FlyBase"/>
</dbReference>
<dbReference type="Pfam" id="PF25764">
    <property type="entry name" value="KIF21A_4th"/>
    <property type="match status" value="1"/>
</dbReference>
<keyword evidence="27" id="KW-1267">Proteomics identification</keyword>
<dbReference type="SMART" id="SM01114">
    <property type="entry name" value="CXC"/>
    <property type="match status" value="1"/>
</dbReference>
<dbReference type="STRING" id="7227.FBpp0070432"/>
<dbReference type="GO" id="GO:0000278">
    <property type="term" value="P:mitotic cell cycle"/>
    <property type="evidence" value="ECO:0007001"/>
    <property type="project" value="FlyBase"/>
</dbReference>
<feature type="coiled-coil region" evidence="18">
    <location>
        <begin position="888"/>
        <end position="922"/>
    </location>
</feature>
<evidence type="ECO:0000256" key="2">
    <source>
        <dbReference type="ARBA" id="ARBA00004123"/>
    </source>
</evidence>
<sequence>MSSEDPSCVAVALRVRPLVQSELDRGCRIAVERSADGAPQVTVNRNESYTYNYVFDIDDSQKDLFETCVQAKVKKLLNGYNVTILAYGQTGSGKTYTMGTAFNGVLDDHVGVIPRAVHDIFTAIAEMQSEFRFAVTCSFVELYQEQFYDLFSSKTRDKATVDIREVKNRIIMPGLTELVVTSAQQVTDHLIRGSAGRAVAATAMNETSSRSHAIFTLTLVATKLDGKQSVTTSRFNLVDLAGSERCSKTLASGDRFKEGVNINKGLLALGNVINALGSGQAAGYIPYRQSKLTRLLQDSLGGNSITLMIACVSPADYNVAETLSTLRYADRALQIKNKPVVNLDPHAAEVNMLKDVIQKLRVELLSGGKMSSSLISAVGAAGLGAIPCEESLAGSMANAAEIQRLKEQVRTLQDRNRKLQQELHQSLLDLTEKEMRAHIAEQAHDKLRSHVSELKNKLDQREQAQFGNENTNGDNEMRDFSLLVNRVHVELQRTQEELESQGHESRQRLSSRSHTEGGESGGDEVHEMLHSHSEEYTNKQMNFAGELRNINRQLDLKQELHERIMRNFSRLDSDDEDVKLRLCNQKIDDLEAERRDLMDQLRNIKSKDISAKLAEERRKRLQLLEQEISDLRRKLITQANLLKIRDKEREKIQNLSTEIRTMKESKVKLIRAMRGESEKFRQWKMVREKELTQLKSKDRKMQSEIVRQQTLHSKQRQVLKRKCEEALAANKRLKDALERQASAQAQRHKYKDNGGSAAGSSNANAKTDSWVDRELEIILSLIDAEHSLEQLMEDRAVINNHYHLLQQEKTSDPAEAAEQARILASLEEELEMRNAQISDLQQKVCPTDLDSRIRSLAEGVQSLGESRTVSKQLLKTLVQQRRLQASSLNEQRTTLDELRAQLLDAQQQEDAASKRLRLLQSQHEEQMLAQQRAYEEKVSVLIRTANQRWAEARSPAEDQQRNQILEELLSSREALQQELDKLRAKNKSKSKAVKSEPQDLDDSFQIVDGNETVVLSDVSDDPDWVPSTSKSKRIQSDSRNVISPPEKQDANVTSLGNSSIQSLNSTSATEDGKRCKGCKCRTKCTTKRCGCLSGNNACSETCVCKSNCRNPLNLKDHASQCGDGDGQKDETEDADKSDDDGDDEPQTSKENAVKFVTPEAPGKVVASPKQTLQEPKAAATPLMNSNVVEDINGPKLAKMSGLAFDTPKRKFF</sequence>
<feature type="domain" description="Kinesin motor" evidence="20">
    <location>
        <begin position="8"/>
        <end position="335"/>
    </location>
</feature>
<dbReference type="GO" id="GO:0007140">
    <property type="term" value="P:male meiotic nuclear division"/>
    <property type="evidence" value="ECO:0000315"/>
    <property type="project" value="FlyBase"/>
</dbReference>
<feature type="region of interest" description="Disordered" evidence="19">
    <location>
        <begin position="982"/>
        <end position="1074"/>
    </location>
</feature>
<evidence type="ECO:0000256" key="13">
    <source>
        <dbReference type="ARBA" id="ARBA00023175"/>
    </source>
</evidence>
<evidence type="ECO:0000256" key="19">
    <source>
        <dbReference type="SAM" id="MobiDB-lite"/>
    </source>
</evidence>
<dbReference type="DNASU" id="31240"/>
<feature type="region of interest" description="Disordered" evidence="19">
    <location>
        <begin position="496"/>
        <end position="525"/>
    </location>
</feature>
<feature type="binding site" evidence="17">
    <location>
        <begin position="88"/>
        <end position="95"/>
    </location>
    <ligand>
        <name>ATP</name>
        <dbReference type="ChEBI" id="CHEBI:30616"/>
    </ligand>
</feature>
<feature type="coiled-coil region" evidence="18">
    <location>
        <begin position="547"/>
        <end position="665"/>
    </location>
</feature>
<dbReference type="EMBL" id="AF132186">
    <property type="protein sequence ID" value="AAD34774.1"/>
    <property type="molecule type" value="mRNA"/>
</dbReference>
<dbReference type="GO" id="GO:0051536">
    <property type="term" value="F:iron-sulfur cluster binding"/>
    <property type="evidence" value="ECO:0007669"/>
    <property type="project" value="UniProtKB-KW"/>
</dbReference>
<dbReference type="EMBL" id="AL138972">
    <property type="protein sequence ID" value="CAB72294.1"/>
    <property type="molecule type" value="Genomic_DNA"/>
</dbReference>
<feature type="compositionally biased region" description="Acidic residues" evidence="19">
    <location>
        <begin position="1130"/>
        <end position="1145"/>
    </location>
</feature>
<keyword evidence="15" id="KW-0539">Nucleus</keyword>
<dbReference type="EMBL" id="AE014298">
    <property type="protein sequence ID" value="AHN59301.1"/>
    <property type="molecule type" value="Genomic_DNA"/>
</dbReference>
<keyword evidence="11 18" id="KW-0175">Coiled coil</keyword>
<dbReference type="GO" id="GO:0030496">
    <property type="term" value="C:midbody"/>
    <property type="evidence" value="ECO:0000314"/>
    <property type="project" value="FlyBase"/>
</dbReference>
<dbReference type="GO" id="GO:0007052">
    <property type="term" value="P:mitotic spindle organization"/>
    <property type="evidence" value="ECO:0000315"/>
    <property type="project" value="FlyBase"/>
</dbReference>
<feature type="region of interest" description="Disordered" evidence="19">
    <location>
        <begin position="1118"/>
        <end position="1178"/>
    </location>
</feature>
<comment type="cofactor">
    <cofactor evidence="1">
        <name>[4Fe-4S] cluster</name>
        <dbReference type="ChEBI" id="CHEBI:49883"/>
    </cofactor>
</comment>
<keyword evidence="8 17" id="KW-0067">ATP-binding</keyword>
<dbReference type="OMA" id="GDMGHTT"/>
<evidence type="ECO:0000256" key="9">
    <source>
        <dbReference type="ARBA" id="ARBA00023004"/>
    </source>
</evidence>
<dbReference type="UCSC" id="CG8590-RA">
    <property type="organism name" value="d. melanogaster"/>
</dbReference>
<dbReference type="GO" id="GO:0003677">
    <property type="term" value="F:DNA binding"/>
    <property type="evidence" value="ECO:0007669"/>
    <property type="project" value="UniProtKB-KW"/>
</dbReference>
<dbReference type="RefSeq" id="NP_525053.1">
    <property type="nucleotide sequence ID" value="NM_080314.3"/>
</dbReference>
<dbReference type="GO" id="GO:0007088">
    <property type="term" value="P:regulation of mitotic nuclear division"/>
    <property type="evidence" value="ECO:0000315"/>
    <property type="project" value="FlyBase"/>
</dbReference>
<dbReference type="GO" id="GO:0005818">
    <property type="term" value="C:aster"/>
    <property type="evidence" value="ECO:0000314"/>
    <property type="project" value="FlyBase"/>
</dbReference>
<dbReference type="Reactome" id="R-DME-983189">
    <property type="pathway name" value="Kinesins"/>
</dbReference>
<dbReference type="EC" id="5.6.1.3" evidence="22 23"/>
<reference evidence="22 26" key="2">
    <citation type="journal article" date="2000" name="Science">
        <title>The genome sequence of Drosophila melanogaster.</title>
        <authorList>
            <person name="Adams M.D."/>
            <person name="Celniker S.E."/>
            <person name="Holt R.A."/>
            <person name="Evans C.A."/>
            <person name="Gocayne J.D."/>
            <person name="Amanatides P.G."/>
            <person name="Scherer S.E."/>
            <person name="Li P.W."/>
            <person name="Hoskins R.A."/>
            <person name="Galle R.F."/>
            <person name="George R.A."/>
            <person name="Lewis S.E."/>
            <person name="Richards S."/>
            <person name="Ashburner M."/>
            <person name="Henderson S.N."/>
            <person name="Sutton G.G."/>
            <person name="Wortman J.R."/>
            <person name="Yandell M.D."/>
            <person name="Zhang Q."/>
            <person name="Chen L.X."/>
            <person name="Brandon R.C."/>
            <person name="Rogers Y.H."/>
            <person name="Blazej R.G."/>
            <person name="Champe M."/>
            <person name="Pfeiffer B.D."/>
            <person name="Wan K.H."/>
            <person name="Doyle C."/>
            <person name="Baxter E.G."/>
            <person name="Helt G."/>
            <person name="Nelson C.R."/>
            <person name="Gabor G.L."/>
            <person name="Abril J.F."/>
            <person name="Agbayani A."/>
            <person name="An H.J."/>
            <person name="Andrews-Pfannkoch C."/>
            <person name="Baldwin D."/>
            <person name="Ballew R.M."/>
            <person name="Basu A."/>
            <person name="Baxendale J."/>
            <person name="Bayraktaroglu L."/>
            <person name="Beasley E.M."/>
            <person name="Beeson K.Y."/>
            <person name="Benos P.V."/>
            <person name="Berman B.P."/>
            <person name="Bhandari D."/>
            <person name="Bolshakov S."/>
            <person name="Borkova D."/>
            <person name="Botchan M.R."/>
            <person name="Bouck J."/>
            <person name="Brokstein P."/>
            <person name="Brottier P."/>
            <person name="Burtis K.C."/>
            <person name="Busam D.A."/>
            <person name="Butler H."/>
            <person name="Cadieu E."/>
            <person name="Center A."/>
            <person name="Chandra I."/>
            <person name="Cherry J.M."/>
            <person name="Cawley S."/>
            <person name="Dahlke C."/>
            <person name="Davenport L.B."/>
            <person name="Davies P."/>
            <person name="de Pablos B."/>
            <person name="Delcher A."/>
            <person name="Deng Z."/>
            <person name="Mays A.D."/>
            <person name="Dew I."/>
            <person name="Dietz S.M."/>
            <person name="Dodson K."/>
            <person name="Doup L.E."/>
            <person name="Downes M."/>
            <person name="Dugan-Rocha S."/>
            <person name="Dunkov B.C."/>
            <person name="Dunn P."/>
            <person name="Durbin K.J."/>
            <person name="Evangelista C.C."/>
            <person name="Ferraz C."/>
            <person name="Ferriera S."/>
            <person name="Fleischmann W."/>
            <person name="Fosler C."/>
            <person name="Gabrielian A.E."/>
            <person name="Garg N.S."/>
            <person name="Gelbart W.M."/>
            <person name="Glasser K."/>
            <person name="Glodek A."/>
            <person name="Gong F."/>
            <person name="Gorrell J.H."/>
            <person name="Gu Z."/>
            <person name="Guan P."/>
            <person name="Harris M."/>
            <person name="Harris N.L."/>
            <person name="Harvey D."/>
            <person name="Heiman T.J."/>
            <person name="Hernandez J.R."/>
            <person name="Houck J."/>
            <person name="Hostin D."/>
            <person name="Houston K.A."/>
            <person name="Howland T.J."/>
            <person name="Wei M.H."/>
            <person name="Ibegwam C."/>
            <person name="Jalali M."/>
            <person name="Kalush F."/>
            <person name="Karpen G.H."/>
            <person name="Ke Z."/>
            <person name="Kennison J.A."/>
            <person name="Ketchum K.A."/>
            <person name="Kimmel B.E."/>
            <person name="Kodira C.D."/>
            <person name="Kraft C."/>
            <person name="Kravitz S."/>
            <person name="Kulp D."/>
            <person name="Lai Z."/>
            <person name="Lasko P."/>
            <person name="Lei Y."/>
            <person name="Levitsky A.A."/>
            <person name="Li J."/>
            <person name="Li Z."/>
            <person name="Liang Y."/>
            <person name="Lin X."/>
            <person name="Liu X."/>
            <person name="Mattei B."/>
            <person name="McIntosh T.C."/>
            <person name="McLeod M.P."/>
            <person name="McPherson D."/>
            <person name="Merkulov G."/>
            <person name="Milshina N.V."/>
            <person name="Mobarry C."/>
            <person name="Morris J."/>
            <person name="Moshrefi A."/>
            <person name="Mount S.M."/>
            <person name="Moy M."/>
            <person name="Murphy B."/>
            <person name="Murphy L."/>
            <person name="Muzny D.M."/>
            <person name="Nelson D.L."/>
            <person name="Nelson D.R."/>
            <person name="Nelson K.A."/>
            <person name="Nixon K."/>
            <person name="Nusskern D.R."/>
            <person name="Pacleb J.M."/>
            <person name="Palazzolo M."/>
            <person name="Pittman G.S."/>
            <person name="Pan S."/>
            <person name="Pollard J."/>
            <person name="Puri V."/>
            <person name="Reese M.G."/>
            <person name="Reinert K."/>
            <person name="Remington K."/>
            <person name="Saunders R.D."/>
            <person name="Scheeler F."/>
            <person name="Shen H."/>
            <person name="Shue B.C."/>
            <person name="Siden-Kiamos I."/>
            <person name="Simpson M."/>
            <person name="Skupski M.P."/>
            <person name="Smith T."/>
            <person name="Spier E."/>
            <person name="Spradling A.C."/>
            <person name="Stapleton M."/>
            <person name="Strong R."/>
            <person name="Sun E."/>
            <person name="Svirskas R."/>
            <person name="Tector C."/>
            <person name="Turner R."/>
            <person name="Venter E."/>
            <person name="Wang A.H."/>
            <person name="Wang X."/>
            <person name="Wang Z.Y."/>
            <person name="Wassarman D.A."/>
            <person name="Weinstock G.M."/>
            <person name="Weissenbach J."/>
            <person name="Williams S.M."/>
            <person name="WoodageT"/>
            <person name="Worley K.C."/>
            <person name="Wu D."/>
            <person name="Yang S."/>
            <person name="Yao Q.A."/>
            <person name="Ye J."/>
            <person name="Yeh R.F."/>
            <person name="Zaveri J.S."/>
            <person name="Zhan M."/>
            <person name="Zhang G."/>
            <person name="Zhao Q."/>
            <person name="Zheng L."/>
            <person name="Zheng X.H."/>
            <person name="Zhong F.N."/>
            <person name="Zhong W."/>
            <person name="Zhou X."/>
            <person name="Zhu S."/>
            <person name="Zhu X."/>
            <person name="Smith H.O."/>
            <person name="Gibbs R.A."/>
            <person name="Myers E.W."/>
            <person name="Rubin G.M."/>
            <person name="Venter J.C."/>
        </authorList>
    </citation>
    <scope>NUCLEOTIDE SEQUENCE [LARGE SCALE GENOMIC DNA]</scope>
    <source>
        <strain evidence="26">Berkeley</strain>
    </source>
</reference>
<evidence type="ECO:0000313" key="21">
    <source>
        <dbReference type="EMBL" id="AAD34774.1"/>
    </source>
</evidence>
<proteinExistence type="evidence at protein level"/>
<evidence type="ECO:0000313" key="24">
    <source>
        <dbReference type="EMBL" id="CAB72294.1"/>
    </source>
</evidence>
<feature type="compositionally biased region" description="Polar residues" evidence="19">
    <location>
        <begin position="1050"/>
        <end position="1069"/>
    </location>
</feature>
<reference evidence="22 26" key="9">
    <citation type="journal article" date="2005" name="PLoS Comput. Biol.">
        <title>Combined evidence annotation of transposable elements in genome sequences.</title>
        <authorList>
            <person name="Quesneville H."/>
            <person name="Bergman C.M."/>
            <person name="Andrieu O."/>
            <person name="Autard D."/>
            <person name="Nouaud D."/>
            <person name="Ashburner M."/>
            <person name="Anxolabehere D."/>
        </authorList>
    </citation>
    <scope>NUCLEOTIDE SEQUENCE [LARGE SCALE GENOMIC DNA]</scope>
    <source>
        <strain evidence="26">Berkeley</strain>
    </source>
</reference>
<dbReference type="FunFam" id="3.40.850.10:FF:000038">
    <property type="entry name" value="chromosome-associated kinesin KIF4A"/>
    <property type="match status" value="1"/>
</dbReference>
<dbReference type="InterPro" id="IPR036961">
    <property type="entry name" value="Kinesin_motor_dom_sf"/>
</dbReference>
<dbReference type="GO" id="GO:0005524">
    <property type="term" value="F:ATP binding"/>
    <property type="evidence" value="ECO:0007669"/>
    <property type="project" value="UniProtKB-UniRule"/>
</dbReference>
<comment type="cofactor">
    <cofactor evidence="16">
        <name>[2Fe-2S] cluster</name>
        <dbReference type="ChEBI" id="CHEBI:190135"/>
    </cofactor>
</comment>
<dbReference type="GO" id="GO:0005819">
    <property type="term" value="C:spindle"/>
    <property type="evidence" value="ECO:0000314"/>
    <property type="project" value="FlyBase"/>
</dbReference>
<keyword evidence="6" id="KW-0479">Metal-binding</keyword>
<dbReference type="eggNOG" id="KOG0244">
    <property type="taxonomic scope" value="Eukaryota"/>
</dbReference>
<dbReference type="InterPro" id="IPR019821">
    <property type="entry name" value="Kinesin_motor_CS"/>
</dbReference>
<feature type="compositionally biased region" description="Low complexity" evidence="19">
    <location>
        <begin position="753"/>
        <end position="765"/>
    </location>
</feature>
<feature type="coiled-coil region" evidence="18">
    <location>
        <begin position="788"/>
        <end position="843"/>
    </location>
</feature>